<dbReference type="OrthoDB" id="183532at2"/>
<comment type="similarity">
    <text evidence="2 10 11">Belongs to the TonB-dependent receptor family.</text>
</comment>
<accession>A0A8B6X9G2</accession>
<keyword evidence="9 10" id="KW-0998">Cell outer membrane</keyword>
<dbReference type="InterPro" id="IPR037066">
    <property type="entry name" value="Plug_dom_sf"/>
</dbReference>
<dbReference type="Pfam" id="PF00593">
    <property type="entry name" value="TonB_dep_Rec_b-barrel"/>
    <property type="match status" value="1"/>
</dbReference>
<evidence type="ECO:0000256" key="2">
    <source>
        <dbReference type="ARBA" id="ARBA00009810"/>
    </source>
</evidence>
<dbReference type="Gene3D" id="2.170.130.10">
    <property type="entry name" value="TonB-dependent receptor, plug domain"/>
    <property type="match status" value="1"/>
</dbReference>
<evidence type="ECO:0000256" key="6">
    <source>
        <dbReference type="ARBA" id="ARBA00023077"/>
    </source>
</evidence>
<evidence type="ECO:0000256" key="11">
    <source>
        <dbReference type="RuleBase" id="RU003357"/>
    </source>
</evidence>
<name>A0A8B6X9G2_9BURK</name>
<evidence type="ECO:0000256" key="1">
    <source>
        <dbReference type="ARBA" id="ARBA00004571"/>
    </source>
</evidence>
<reference evidence="16" key="2">
    <citation type="submission" date="2025-08" db="UniProtKB">
        <authorList>
            <consortium name="RefSeq"/>
        </authorList>
    </citation>
    <scope>IDENTIFICATION</scope>
</reference>
<keyword evidence="15" id="KW-1185">Reference proteome</keyword>
<dbReference type="PANTHER" id="PTHR47234:SF2">
    <property type="entry name" value="TONB-DEPENDENT RECEPTOR"/>
    <property type="match status" value="1"/>
</dbReference>
<keyword evidence="6 11" id="KW-0798">TonB box</keyword>
<dbReference type="PANTHER" id="PTHR47234">
    <property type="match status" value="1"/>
</dbReference>
<evidence type="ECO:0000313" key="15">
    <source>
        <dbReference type="Proteomes" id="UP000675920"/>
    </source>
</evidence>
<evidence type="ECO:0000313" key="16">
    <source>
        <dbReference type="RefSeq" id="WP_051379084.1"/>
    </source>
</evidence>
<feature type="chain" id="PRO_5034924093" evidence="12">
    <location>
        <begin position="24"/>
        <end position="839"/>
    </location>
</feature>
<feature type="signal peptide" evidence="12">
    <location>
        <begin position="1"/>
        <end position="23"/>
    </location>
</feature>
<reference evidence="16" key="1">
    <citation type="journal article" date="2002" name="Biochim. Biophys. Acta">
        <title>TonB-dependent receptors-structural perspectives.</title>
        <authorList>
            <person name="Ferguson A.D."/>
            <person name="Deisenhofer J."/>
        </authorList>
    </citation>
    <scope>NUCLEOTIDE SEQUENCE</scope>
</reference>
<dbReference type="Pfam" id="PF07715">
    <property type="entry name" value="Plug"/>
    <property type="match status" value="1"/>
</dbReference>
<keyword evidence="4 10" id="KW-1134">Transmembrane beta strand</keyword>
<evidence type="ECO:0000256" key="3">
    <source>
        <dbReference type="ARBA" id="ARBA00022448"/>
    </source>
</evidence>
<evidence type="ECO:0000256" key="9">
    <source>
        <dbReference type="ARBA" id="ARBA00023237"/>
    </source>
</evidence>
<dbReference type="InterPro" id="IPR036942">
    <property type="entry name" value="Beta-barrel_TonB_sf"/>
</dbReference>
<evidence type="ECO:0000256" key="10">
    <source>
        <dbReference type="PROSITE-ProRule" id="PRU01360"/>
    </source>
</evidence>
<keyword evidence="5 10" id="KW-0812">Transmembrane</keyword>
<dbReference type="Gene3D" id="2.40.170.20">
    <property type="entry name" value="TonB-dependent receptor, beta-barrel domain"/>
    <property type="match status" value="1"/>
</dbReference>
<keyword evidence="12" id="KW-0732">Signal</keyword>
<dbReference type="RefSeq" id="WP_051379084.1">
    <property type="nucleotide sequence ID" value="NZ_KI519499.1"/>
</dbReference>
<dbReference type="Proteomes" id="UP000675920">
    <property type="component" value="Unplaced"/>
</dbReference>
<dbReference type="GO" id="GO:0009279">
    <property type="term" value="C:cell outer membrane"/>
    <property type="evidence" value="ECO:0007669"/>
    <property type="project" value="UniProtKB-SubCell"/>
</dbReference>
<keyword evidence="3 10" id="KW-0813">Transport</keyword>
<dbReference type="InterPro" id="IPR000531">
    <property type="entry name" value="Beta-barrel_TonB"/>
</dbReference>
<keyword evidence="7 10" id="KW-0472">Membrane</keyword>
<dbReference type="InterPro" id="IPR039426">
    <property type="entry name" value="TonB-dep_rcpt-like"/>
</dbReference>
<evidence type="ECO:0000256" key="7">
    <source>
        <dbReference type="ARBA" id="ARBA00023136"/>
    </source>
</evidence>
<evidence type="ECO:0000256" key="5">
    <source>
        <dbReference type="ARBA" id="ARBA00022692"/>
    </source>
</evidence>
<organism evidence="15 16">
    <name type="scientific">Derxia gummosa DSM 723</name>
    <dbReference type="NCBI Taxonomy" id="1121388"/>
    <lineage>
        <taxon>Bacteria</taxon>
        <taxon>Pseudomonadati</taxon>
        <taxon>Pseudomonadota</taxon>
        <taxon>Betaproteobacteria</taxon>
        <taxon>Burkholderiales</taxon>
        <taxon>Alcaligenaceae</taxon>
        <taxon>Derxia</taxon>
    </lineage>
</organism>
<evidence type="ECO:0000256" key="4">
    <source>
        <dbReference type="ARBA" id="ARBA00022452"/>
    </source>
</evidence>
<dbReference type="PROSITE" id="PS52016">
    <property type="entry name" value="TONB_DEPENDENT_REC_3"/>
    <property type="match status" value="1"/>
</dbReference>
<feature type="domain" description="TonB-dependent receptor plug" evidence="14">
    <location>
        <begin position="50"/>
        <end position="169"/>
    </location>
</feature>
<protein>
    <submittedName>
        <fullName evidence="16">TonB-dependent receptor</fullName>
    </submittedName>
</protein>
<proteinExistence type="inferred from homology"/>
<evidence type="ECO:0000259" key="13">
    <source>
        <dbReference type="Pfam" id="PF00593"/>
    </source>
</evidence>
<comment type="subcellular location">
    <subcellularLocation>
        <location evidence="1 10">Cell outer membrane</location>
        <topology evidence="1 10">Multi-pass membrane protein</topology>
    </subcellularLocation>
</comment>
<dbReference type="SUPFAM" id="SSF56935">
    <property type="entry name" value="Porins"/>
    <property type="match status" value="1"/>
</dbReference>
<dbReference type="CDD" id="cd01347">
    <property type="entry name" value="ligand_gated_channel"/>
    <property type="match status" value="1"/>
</dbReference>
<evidence type="ECO:0000259" key="14">
    <source>
        <dbReference type="Pfam" id="PF07715"/>
    </source>
</evidence>
<evidence type="ECO:0000256" key="12">
    <source>
        <dbReference type="SAM" id="SignalP"/>
    </source>
</evidence>
<sequence length="839" mass="91022">MTSLRPLTLGVTLALTGSLLSLALPVAAQTATATLDRVEVTGSAIRRVQAEGPAPVTILRRAAIEKTGATSLNELIQSIAALDIYDQGELTSNSPAGSGVSSFRMRGLDDTNLLVLLNGRRLPVNALYDSSGAGASADINMIPIAIVERVEILKDGASAIYGADAITGVINIITRSSYNGAEVYTSQGISSRGDGQEQRYGIVGGFGDLAEDHWNIIGTIDYFNRDPILRKDRALTRSSDFRRYGGPDTRSGFTGYGNYVDPATGEYTGSSVRPCPADQYNEYCRYDVNASTLTAYNGADRLNTMLLGTLNARDITYTGQFLYSQAKDRFAGHPALDWFPLDPDGNSVAAIRVMPAGDRITDRKSVLSSGNLGASGFFGEHEWKVDVGRSSSRITNRDSNYLDASLYDASANGLIDLTDPNLPQSALAPYRVTPRRDGFSTTTYVNTLLRGELLPLPAGALGYAVGAQYRRETLTDRPDGLTQQGLVVGSIQQAAVSAAQSVKSVFAELSVPLARGLESQLALRRDEYSNYSSNSPKFALKYEATPELAFRASAARSFKAPALKQLYGTQDQGALDITDPEQCQLLGLGSSCNVSGFLVGGSNPDLRPEKGKSYDLGVLYEPSPLFSSSVDFWWIYKTNEINTPTTAQALRAGLFGYDATGRLLVYSNLQNYQQRAVNGVDIDLRGKLPVPGLGQFSWSNAYTYTASNRIRRNDGTVDELADTYAYPKYRNVATVGFERNAASVQTAVRTIGGFWDTDEPHPIATDTHRVAPYTEVDLTSRYAGFKDVTLDLGVRNVFDRQPPISFTNAASGLYSQMGFAELYSVRGRFFYGRVSYRFM</sequence>
<dbReference type="InterPro" id="IPR012910">
    <property type="entry name" value="Plug_dom"/>
</dbReference>
<dbReference type="AlphaFoldDB" id="A0A8B6X9G2"/>
<evidence type="ECO:0000256" key="8">
    <source>
        <dbReference type="ARBA" id="ARBA00023170"/>
    </source>
</evidence>
<keyword evidence="8 16" id="KW-0675">Receptor</keyword>
<feature type="domain" description="TonB-dependent receptor-like beta-barrel" evidence="13">
    <location>
        <begin position="314"/>
        <end position="797"/>
    </location>
</feature>